<dbReference type="SUPFAM" id="SSF55103">
    <property type="entry name" value="FAD-linked oxidases, C-terminal domain"/>
    <property type="match status" value="1"/>
</dbReference>
<sequence length="374" mass="38667">MRPESEAELAEIIAGASGPLHVRGGGTRAIGRPMTGAVLETTGMSGITLYEPGSLTLVARAGTPLAEIEAALEAEGQRLAFEPMDHRGLLGTTGTPTIGGVVAGNVSGPRRIQAGACRDFLLGVRFVDGAGQVIKNGGRVMKNVTGYDLVKLMAGSWGTLGVLSEVSLKVLPKPEAAASLEIEGLGDAEAVAVMARALGSPFDISGAAHVPAGPQAAAVTLLRIEGFARSVAYRAEQLSKMFDGLSLRIDSDPEQVAAAWQKVRDAAPIQDGPGDVWRISCKPSEAPHLAAGLGSAALMYDWGGGLIWARLPEGTDARAGLGAFDGHATLIRGSKDSRRALPVFHPEPAPIAALSKGLRQRFDPQGILNPGLMA</sequence>
<evidence type="ECO:0000313" key="4">
    <source>
        <dbReference type="EMBL" id="WGW04421.1"/>
    </source>
</evidence>
<proteinExistence type="predicted"/>
<dbReference type="InterPro" id="IPR016166">
    <property type="entry name" value="FAD-bd_PCMH"/>
</dbReference>
<dbReference type="EMBL" id="CP124616">
    <property type="protein sequence ID" value="WGW04421.1"/>
    <property type="molecule type" value="Genomic_DNA"/>
</dbReference>
<organism evidence="4 5">
    <name type="scientific">Tropicibacter oceani</name>
    <dbReference type="NCBI Taxonomy" id="3058420"/>
    <lineage>
        <taxon>Bacteria</taxon>
        <taxon>Pseudomonadati</taxon>
        <taxon>Pseudomonadota</taxon>
        <taxon>Alphaproteobacteria</taxon>
        <taxon>Rhodobacterales</taxon>
        <taxon>Roseobacteraceae</taxon>
        <taxon>Tropicibacter</taxon>
    </lineage>
</organism>
<dbReference type="InterPro" id="IPR006094">
    <property type="entry name" value="Oxid_FAD_bind_N"/>
</dbReference>
<dbReference type="InterPro" id="IPR016169">
    <property type="entry name" value="FAD-bd_PCMH_sub2"/>
</dbReference>
<evidence type="ECO:0000256" key="2">
    <source>
        <dbReference type="ARBA" id="ARBA00022827"/>
    </source>
</evidence>
<accession>A0ABY8QID4</accession>
<keyword evidence="1" id="KW-0285">Flavoprotein</keyword>
<dbReference type="RefSeq" id="WP_282301054.1">
    <property type="nucleotide sequence ID" value="NZ_CP124616.1"/>
</dbReference>
<name>A0ABY8QID4_9RHOB</name>
<reference evidence="4 5" key="1">
    <citation type="submission" date="2023-05" db="EMBL/GenBank/DDBJ databases">
        <title>YMD87, complete Genome.</title>
        <authorList>
            <person name="Zhang J."/>
            <person name="Xu X."/>
        </authorList>
    </citation>
    <scope>NUCLEOTIDE SEQUENCE [LARGE SCALE GENOMIC DNA]</scope>
    <source>
        <strain evidence="4 5">YMD87</strain>
    </source>
</reference>
<dbReference type="Gene3D" id="3.30.465.10">
    <property type="match status" value="1"/>
</dbReference>
<dbReference type="PROSITE" id="PS51387">
    <property type="entry name" value="FAD_PCMH"/>
    <property type="match status" value="1"/>
</dbReference>
<dbReference type="InterPro" id="IPR016164">
    <property type="entry name" value="FAD-linked_Oxase-like_C"/>
</dbReference>
<dbReference type="PANTHER" id="PTHR11748">
    <property type="entry name" value="D-LACTATE DEHYDROGENASE"/>
    <property type="match status" value="1"/>
</dbReference>
<feature type="domain" description="FAD-binding PCMH-type" evidence="3">
    <location>
        <begin position="1"/>
        <end position="173"/>
    </location>
</feature>
<dbReference type="PANTHER" id="PTHR11748:SF103">
    <property type="entry name" value="GLYCOLATE OXIDASE SUBUNIT GLCE"/>
    <property type="match status" value="1"/>
</dbReference>
<protein>
    <submittedName>
        <fullName evidence="4">FAD-binding protein</fullName>
    </submittedName>
</protein>
<dbReference type="Proteomes" id="UP001241605">
    <property type="component" value="Chromosome"/>
</dbReference>
<evidence type="ECO:0000259" key="3">
    <source>
        <dbReference type="PROSITE" id="PS51387"/>
    </source>
</evidence>
<evidence type="ECO:0000313" key="5">
    <source>
        <dbReference type="Proteomes" id="UP001241605"/>
    </source>
</evidence>
<keyword evidence="2" id="KW-0274">FAD</keyword>
<dbReference type="Pfam" id="PF01565">
    <property type="entry name" value="FAD_binding_4"/>
    <property type="match status" value="1"/>
</dbReference>
<evidence type="ECO:0000256" key="1">
    <source>
        <dbReference type="ARBA" id="ARBA00022630"/>
    </source>
</evidence>
<dbReference type="InterPro" id="IPR036318">
    <property type="entry name" value="FAD-bd_PCMH-like_sf"/>
</dbReference>
<dbReference type="SUPFAM" id="SSF56176">
    <property type="entry name" value="FAD-binding/transporter-associated domain-like"/>
    <property type="match status" value="1"/>
</dbReference>
<keyword evidence="5" id="KW-1185">Reference proteome</keyword>
<gene>
    <name evidence="4" type="ORF">QF118_02430</name>
</gene>